<dbReference type="InterPro" id="IPR028144">
    <property type="entry name" value="CYSTM_dom"/>
</dbReference>
<keyword evidence="7" id="KW-1185">Reference proteome</keyword>
<gene>
    <name evidence="6" type="ORF">DCAF_LOCUS1692</name>
</gene>
<dbReference type="Pfam" id="PF12734">
    <property type="entry name" value="CYSTM"/>
    <property type="match status" value="1"/>
</dbReference>
<evidence type="ECO:0000313" key="7">
    <source>
        <dbReference type="Proteomes" id="UP001314170"/>
    </source>
</evidence>
<dbReference type="AlphaFoldDB" id="A0AAV1QR30"/>
<evidence type="ECO:0000256" key="4">
    <source>
        <dbReference type="SAM" id="MobiDB-lite"/>
    </source>
</evidence>
<keyword evidence="3" id="KW-0472">Membrane</keyword>
<name>A0AAV1QR30_9ROSI</name>
<evidence type="ECO:0000256" key="3">
    <source>
        <dbReference type="ARBA" id="ARBA00023136"/>
    </source>
</evidence>
<comment type="similarity">
    <text evidence="2">Belongs to the CYSTM1 family.</text>
</comment>
<evidence type="ECO:0000256" key="2">
    <source>
        <dbReference type="ARBA" id="ARBA00009444"/>
    </source>
</evidence>
<evidence type="ECO:0000256" key="1">
    <source>
        <dbReference type="ARBA" id="ARBA00004370"/>
    </source>
</evidence>
<proteinExistence type="inferred from homology"/>
<organism evidence="6 7">
    <name type="scientific">Dovyalis caffra</name>
    <dbReference type="NCBI Taxonomy" id="77055"/>
    <lineage>
        <taxon>Eukaryota</taxon>
        <taxon>Viridiplantae</taxon>
        <taxon>Streptophyta</taxon>
        <taxon>Embryophyta</taxon>
        <taxon>Tracheophyta</taxon>
        <taxon>Spermatophyta</taxon>
        <taxon>Magnoliopsida</taxon>
        <taxon>eudicotyledons</taxon>
        <taxon>Gunneridae</taxon>
        <taxon>Pentapetalae</taxon>
        <taxon>rosids</taxon>
        <taxon>fabids</taxon>
        <taxon>Malpighiales</taxon>
        <taxon>Salicaceae</taxon>
        <taxon>Flacourtieae</taxon>
        <taxon>Dovyalis</taxon>
    </lineage>
</organism>
<protein>
    <recommendedName>
        <fullName evidence="5">Cysteine-rich transmembrane domain-containing protein</fullName>
    </recommendedName>
</protein>
<dbReference type="EMBL" id="CAWUPB010000246">
    <property type="protein sequence ID" value="CAK7324058.1"/>
    <property type="molecule type" value="Genomic_DNA"/>
</dbReference>
<dbReference type="GO" id="GO:0016020">
    <property type="term" value="C:membrane"/>
    <property type="evidence" value="ECO:0007669"/>
    <property type="project" value="UniProtKB-SubCell"/>
</dbReference>
<accession>A0AAV1QR30</accession>
<feature type="region of interest" description="Disordered" evidence="4">
    <location>
        <begin position="1"/>
        <end position="23"/>
    </location>
</feature>
<evidence type="ECO:0000313" key="6">
    <source>
        <dbReference type="EMBL" id="CAK7324058.1"/>
    </source>
</evidence>
<sequence>MSDPKYAYPHPAQGYYPPVAAPPNVPPPPRRKHGFRKGCLAALRFCCLIGDCCLDAGDIFSG</sequence>
<reference evidence="6 7" key="1">
    <citation type="submission" date="2024-01" db="EMBL/GenBank/DDBJ databases">
        <authorList>
            <person name="Waweru B."/>
        </authorList>
    </citation>
    <scope>NUCLEOTIDE SEQUENCE [LARGE SCALE GENOMIC DNA]</scope>
</reference>
<comment type="caution">
    <text evidence="6">The sequence shown here is derived from an EMBL/GenBank/DDBJ whole genome shotgun (WGS) entry which is preliminary data.</text>
</comment>
<comment type="subcellular location">
    <subcellularLocation>
        <location evidence="1">Membrane</location>
    </subcellularLocation>
</comment>
<feature type="domain" description="Cysteine-rich transmembrane" evidence="5">
    <location>
        <begin position="13"/>
        <end position="53"/>
    </location>
</feature>
<dbReference type="Proteomes" id="UP001314170">
    <property type="component" value="Unassembled WGS sequence"/>
</dbReference>
<evidence type="ECO:0000259" key="5">
    <source>
        <dbReference type="Pfam" id="PF12734"/>
    </source>
</evidence>